<dbReference type="Pfam" id="PF14837">
    <property type="entry name" value="INTS5_N"/>
    <property type="match status" value="1"/>
</dbReference>
<proteinExistence type="predicted"/>
<organism evidence="2 3">
    <name type="scientific">Lutzomyia longipalpis</name>
    <name type="common">Sand fly</name>
    <dbReference type="NCBI Taxonomy" id="7200"/>
    <lineage>
        <taxon>Eukaryota</taxon>
        <taxon>Metazoa</taxon>
        <taxon>Ecdysozoa</taxon>
        <taxon>Arthropoda</taxon>
        <taxon>Hexapoda</taxon>
        <taxon>Insecta</taxon>
        <taxon>Pterygota</taxon>
        <taxon>Neoptera</taxon>
        <taxon>Endopterygota</taxon>
        <taxon>Diptera</taxon>
        <taxon>Nematocera</taxon>
        <taxon>Psychodoidea</taxon>
        <taxon>Psychodidae</taxon>
        <taxon>Lutzomyia</taxon>
        <taxon>Lutzomyia</taxon>
    </lineage>
</organism>
<dbReference type="PANTHER" id="PTHR31697">
    <property type="entry name" value="INTEGRATOR COMPLEX SUBUNIT 5"/>
    <property type="match status" value="1"/>
</dbReference>
<dbReference type="VEuPathDB" id="VectorBase:LLONM1_011613"/>
<sequence length="135" mass="14954">MIKQPILVELQYFVNAVANIQRGIGPEITDQLVKCSLTIFQDLPAARDAVLEYFALVFDKSLGNYISFIEKDANGAPPVEPAIVDIQEALEKLVSSGTPAWAPLLSTWSLKLLGQLSEKHGRGHGVRKFHRFTHV</sequence>
<accession>A0A1B0CEI0</accession>
<feature type="domain" description="Integrator complex subunit 5 N-terminal" evidence="1">
    <location>
        <begin position="5"/>
        <end position="123"/>
    </location>
</feature>
<evidence type="ECO:0000313" key="2">
    <source>
        <dbReference type="EnsemblMetazoa" id="LLOJ002750-PA"/>
    </source>
</evidence>
<protein>
    <recommendedName>
        <fullName evidence="1">Integrator complex subunit 5 N-terminal domain-containing protein</fullName>
    </recommendedName>
</protein>
<dbReference type="Proteomes" id="UP000092461">
    <property type="component" value="Unassembled WGS sequence"/>
</dbReference>
<dbReference type="GO" id="GO:0034472">
    <property type="term" value="P:snRNA 3'-end processing"/>
    <property type="evidence" value="ECO:0007669"/>
    <property type="project" value="TreeGrafter"/>
</dbReference>
<dbReference type="EMBL" id="AJWK01008878">
    <property type="status" value="NOT_ANNOTATED_CDS"/>
    <property type="molecule type" value="Genomic_DNA"/>
</dbReference>
<dbReference type="InterPro" id="IPR029445">
    <property type="entry name" value="INTS5_N"/>
</dbReference>
<dbReference type="InterPro" id="IPR040316">
    <property type="entry name" value="INTS5"/>
</dbReference>
<reference evidence="2" key="1">
    <citation type="submission" date="2020-05" db="UniProtKB">
        <authorList>
            <consortium name="EnsemblMetazoa"/>
        </authorList>
    </citation>
    <scope>IDENTIFICATION</scope>
    <source>
        <strain evidence="2">Jacobina</strain>
    </source>
</reference>
<name>A0A1B0CEI0_LUTLO</name>
<dbReference type="VEuPathDB" id="VectorBase:LLOJ002750"/>
<dbReference type="EnsemblMetazoa" id="LLOJ002750-RA">
    <property type="protein sequence ID" value="LLOJ002750-PA"/>
    <property type="gene ID" value="LLOJ002750"/>
</dbReference>
<dbReference type="PANTHER" id="PTHR31697:SF2">
    <property type="entry name" value="INTEGRATOR COMPLEX SUBUNIT 5"/>
    <property type="match status" value="1"/>
</dbReference>
<dbReference type="AlphaFoldDB" id="A0A1B0CEI0"/>
<evidence type="ECO:0000259" key="1">
    <source>
        <dbReference type="Pfam" id="PF14837"/>
    </source>
</evidence>
<evidence type="ECO:0000313" key="3">
    <source>
        <dbReference type="Proteomes" id="UP000092461"/>
    </source>
</evidence>
<dbReference type="GO" id="GO:0032039">
    <property type="term" value="C:integrator complex"/>
    <property type="evidence" value="ECO:0007669"/>
    <property type="project" value="InterPro"/>
</dbReference>
<keyword evidence="3" id="KW-1185">Reference proteome</keyword>
<dbReference type="EMBL" id="AJWK01008879">
    <property type="status" value="NOT_ANNOTATED_CDS"/>
    <property type="molecule type" value="Genomic_DNA"/>
</dbReference>